<feature type="compositionally biased region" description="Acidic residues" evidence="1">
    <location>
        <begin position="507"/>
        <end position="530"/>
    </location>
</feature>
<feature type="region of interest" description="Disordered" evidence="1">
    <location>
        <begin position="501"/>
        <end position="647"/>
    </location>
</feature>
<dbReference type="InterPro" id="IPR010770">
    <property type="entry name" value="Ecd"/>
</dbReference>
<proteinExistence type="predicted"/>
<feature type="compositionally biased region" description="Acidic residues" evidence="1">
    <location>
        <begin position="781"/>
        <end position="790"/>
    </location>
</feature>
<evidence type="ECO:0000313" key="3">
    <source>
        <dbReference type="Proteomes" id="UP000283269"/>
    </source>
</evidence>
<dbReference type="Pfam" id="PF07093">
    <property type="entry name" value="SGT1"/>
    <property type="match status" value="1"/>
</dbReference>
<feature type="compositionally biased region" description="Basic and acidic residues" evidence="1">
    <location>
        <begin position="531"/>
        <end position="548"/>
    </location>
</feature>
<feature type="region of interest" description="Disordered" evidence="1">
    <location>
        <begin position="687"/>
        <end position="790"/>
    </location>
</feature>
<reference evidence="2 3" key="1">
    <citation type="journal article" date="2018" name="Evol. Lett.">
        <title>Horizontal gene cluster transfer increased hallucinogenic mushroom diversity.</title>
        <authorList>
            <person name="Reynolds H.T."/>
            <person name="Vijayakumar V."/>
            <person name="Gluck-Thaler E."/>
            <person name="Korotkin H.B."/>
            <person name="Matheny P.B."/>
            <person name="Slot J.C."/>
        </authorList>
    </citation>
    <scope>NUCLEOTIDE SEQUENCE [LARGE SCALE GENOMIC DNA]</scope>
    <source>
        <strain evidence="2 3">2631</strain>
    </source>
</reference>
<dbReference type="OrthoDB" id="27237at2759"/>
<protein>
    <recommendedName>
        <fullName evidence="4">SGT1-domain-containing protein</fullName>
    </recommendedName>
</protein>
<feature type="region of interest" description="Disordered" evidence="1">
    <location>
        <begin position="450"/>
        <end position="483"/>
    </location>
</feature>
<evidence type="ECO:0000313" key="2">
    <source>
        <dbReference type="EMBL" id="PPQ69622.1"/>
    </source>
</evidence>
<name>A0A409VTL7_PSICY</name>
<dbReference type="PANTHER" id="PTHR13060">
    <property type="entry name" value="SGT1 PROTEIN HSGT1 SUPPRESSOR OF GCR2"/>
    <property type="match status" value="1"/>
</dbReference>
<dbReference type="EMBL" id="NHYD01003929">
    <property type="protein sequence ID" value="PPQ69622.1"/>
    <property type="molecule type" value="Genomic_DNA"/>
</dbReference>
<feature type="region of interest" description="Disordered" evidence="1">
    <location>
        <begin position="151"/>
        <end position="172"/>
    </location>
</feature>
<dbReference type="Proteomes" id="UP000283269">
    <property type="component" value="Unassembled WGS sequence"/>
</dbReference>
<dbReference type="STRING" id="93625.A0A409VTL7"/>
<organism evidence="2 3">
    <name type="scientific">Psilocybe cyanescens</name>
    <dbReference type="NCBI Taxonomy" id="93625"/>
    <lineage>
        <taxon>Eukaryota</taxon>
        <taxon>Fungi</taxon>
        <taxon>Dikarya</taxon>
        <taxon>Basidiomycota</taxon>
        <taxon>Agaricomycotina</taxon>
        <taxon>Agaricomycetes</taxon>
        <taxon>Agaricomycetidae</taxon>
        <taxon>Agaricales</taxon>
        <taxon>Agaricineae</taxon>
        <taxon>Strophariaceae</taxon>
        <taxon>Psilocybe</taxon>
    </lineage>
</organism>
<gene>
    <name evidence="2" type="ORF">CVT25_013705</name>
</gene>
<evidence type="ECO:0008006" key="4">
    <source>
        <dbReference type="Google" id="ProtNLM"/>
    </source>
</evidence>
<dbReference type="AlphaFoldDB" id="A0A409VTL7"/>
<dbReference type="GO" id="GO:0005634">
    <property type="term" value="C:nucleus"/>
    <property type="evidence" value="ECO:0007669"/>
    <property type="project" value="TreeGrafter"/>
</dbReference>
<sequence>MDIFNRPHSIAEDTLHFTVYPPPNLSDKASATSFAACISEYVDSLLPGFIWHRDRFEVKLAPNPDKNEWILESRMRVGDCVDDEWLTVWLLKQISSKWDVVISAYDSDGEFLLIEAADALPSWVKPTNTENRVWIYNSHLHLIPLSHISPPSRKRHRRKLPGAADSDNEDAEHGDDDIYLAVEDAIKIVRNTLTETVAPPAVEKIVWERISGYPDAAKAHLHITKAYLPIDIAKALVANPSLVQKAVETFYTRDSIQLRAAHRMSRFPPTPSTLTSVKMTRTAYAQLVGQKFFPPKIFGHLKDQDGTDEWRWREVGMKIAVGFEMLYQESKGRTTNHLSSGDANSSAEANKEALGRNPEYQKYIENLLSVNYFKGQVQGSELWNSLENKAAAIFVEVHRVDGATRQSFASQVDEALVNKNLPDRSIEKEDSEDWLNIDAQEFEEMLEVTHNKPKANPPSDSTAMDVDNPESAEDRLASQQAKQLKDLASKVEDFIEGAGDVEGAVFNDEELSDDLLSDDPDSSDSDSDSDSDSKSKSEVTRSAERQAAMDKLVPGLEASDYGKMPASYHSNSQRLAPESVATDDADESTMVENPASEAKSASLPKPRTVRPPIIPRDKYDGVDSDDETDEEEIEEDDESEEDRPQVVGEIEIDMEQEEEEFLEFSRQALGITEDQWSEIVQDRKDRGVFLPSSAMKTPAPINRPSATSGDTEKKKHTPRVPEPGPRPNVNPELDSFEAVMKALDEALSQSRKPSGKSEEKKDQDKGKRKERANDEPSAMDVDQDNDFDIDAAMEAELKEALEVDEDSDTEQPSDYKMIKNLLESFKSQEGLSGPFSNLAGRLKPDFKLPRDES</sequence>
<keyword evidence="3" id="KW-1185">Reference proteome</keyword>
<dbReference type="InParanoid" id="A0A409VTL7"/>
<evidence type="ECO:0000256" key="1">
    <source>
        <dbReference type="SAM" id="MobiDB-lite"/>
    </source>
</evidence>
<accession>A0A409VTL7</accession>
<comment type="caution">
    <text evidence="2">The sequence shown here is derived from an EMBL/GenBank/DDBJ whole genome shotgun (WGS) entry which is preliminary data.</text>
</comment>
<feature type="compositionally biased region" description="Acidic residues" evidence="1">
    <location>
        <begin position="622"/>
        <end position="641"/>
    </location>
</feature>
<feature type="compositionally biased region" description="Basic and acidic residues" evidence="1">
    <location>
        <begin position="755"/>
        <end position="774"/>
    </location>
</feature>
<dbReference type="PANTHER" id="PTHR13060:SF0">
    <property type="entry name" value="PROTEIN ECDYSONELESS HOMOLOG"/>
    <property type="match status" value="1"/>
</dbReference>